<gene>
    <name evidence="2" type="ORF">KIN20_015045</name>
</gene>
<protein>
    <submittedName>
        <fullName evidence="2">Uncharacterized protein</fullName>
    </submittedName>
</protein>
<evidence type="ECO:0000313" key="2">
    <source>
        <dbReference type="EMBL" id="KAJ1357028.1"/>
    </source>
</evidence>
<reference evidence="2" key="1">
    <citation type="submission" date="2021-06" db="EMBL/GenBank/DDBJ databases">
        <title>Parelaphostrongylus tenuis whole genome reference sequence.</title>
        <authorList>
            <person name="Garwood T.J."/>
            <person name="Larsen P.A."/>
            <person name="Fountain-Jones N.M."/>
            <person name="Garbe J.R."/>
            <person name="Macchietto M.G."/>
            <person name="Kania S.A."/>
            <person name="Gerhold R.W."/>
            <person name="Richards J.E."/>
            <person name="Wolf T.M."/>
        </authorList>
    </citation>
    <scope>NUCLEOTIDE SEQUENCE</scope>
    <source>
        <strain evidence="2">MNPRO001-30</strain>
        <tissue evidence="2">Meninges</tissue>
    </source>
</reference>
<keyword evidence="3" id="KW-1185">Reference proteome</keyword>
<sequence length="111" mass="12132">MGQVLGDECLVVVVIAKLNSLIYCIPSCSNFLEQSQSLTETVATAPAARERRHNDSFRRETQIRSLESAANAKAQRSLPIEDAITNAKCSPMADGRALECTDRGTILSIRH</sequence>
<organism evidence="2 3">
    <name type="scientific">Parelaphostrongylus tenuis</name>
    <name type="common">Meningeal worm</name>
    <dbReference type="NCBI Taxonomy" id="148309"/>
    <lineage>
        <taxon>Eukaryota</taxon>
        <taxon>Metazoa</taxon>
        <taxon>Ecdysozoa</taxon>
        <taxon>Nematoda</taxon>
        <taxon>Chromadorea</taxon>
        <taxon>Rhabditida</taxon>
        <taxon>Rhabditina</taxon>
        <taxon>Rhabditomorpha</taxon>
        <taxon>Strongyloidea</taxon>
        <taxon>Metastrongylidae</taxon>
        <taxon>Parelaphostrongylus</taxon>
    </lineage>
</organism>
<accession>A0AAD5QLZ6</accession>
<feature type="compositionally biased region" description="Basic and acidic residues" evidence="1">
    <location>
        <begin position="48"/>
        <end position="62"/>
    </location>
</feature>
<dbReference type="AlphaFoldDB" id="A0AAD5QLZ6"/>
<name>A0AAD5QLZ6_PARTN</name>
<dbReference type="Proteomes" id="UP001196413">
    <property type="component" value="Unassembled WGS sequence"/>
</dbReference>
<dbReference type="EMBL" id="JAHQIW010002995">
    <property type="protein sequence ID" value="KAJ1357028.1"/>
    <property type="molecule type" value="Genomic_DNA"/>
</dbReference>
<proteinExistence type="predicted"/>
<evidence type="ECO:0000256" key="1">
    <source>
        <dbReference type="SAM" id="MobiDB-lite"/>
    </source>
</evidence>
<evidence type="ECO:0000313" key="3">
    <source>
        <dbReference type="Proteomes" id="UP001196413"/>
    </source>
</evidence>
<feature type="region of interest" description="Disordered" evidence="1">
    <location>
        <begin position="43"/>
        <end position="62"/>
    </location>
</feature>
<comment type="caution">
    <text evidence="2">The sequence shown here is derived from an EMBL/GenBank/DDBJ whole genome shotgun (WGS) entry which is preliminary data.</text>
</comment>